<accession>A0A3S3ZLE7</accession>
<comment type="caution">
    <text evidence="2">The sequence shown here is derived from an EMBL/GenBank/DDBJ whole genome shotgun (WGS) entry which is preliminary data.</text>
</comment>
<feature type="transmembrane region" description="Helical" evidence="1">
    <location>
        <begin position="32"/>
        <end position="54"/>
    </location>
</feature>
<evidence type="ECO:0000313" key="3">
    <source>
        <dbReference type="Proteomes" id="UP000288603"/>
    </source>
</evidence>
<gene>
    <name evidence="2" type="ORF">ELQ92_12435</name>
</gene>
<dbReference type="AlphaFoldDB" id="A0A3S3ZLE7"/>
<keyword evidence="3" id="KW-1185">Reference proteome</keyword>
<dbReference type="EMBL" id="RZNC01000004">
    <property type="protein sequence ID" value="RWZ59627.1"/>
    <property type="molecule type" value="Genomic_DNA"/>
</dbReference>
<evidence type="ECO:0000256" key="1">
    <source>
        <dbReference type="SAM" id="Phobius"/>
    </source>
</evidence>
<proteinExistence type="predicted"/>
<sequence>MKNGGGLLLVWGFVVLITALQLVGHPAIQPLWLQYLLLVGVAGTLGAVVPLFLFRSRKNEG</sequence>
<keyword evidence="1" id="KW-0472">Membrane</keyword>
<keyword evidence="1" id="KW-0812">Transmembrane</keyword>
<keyword evidence="1" id="KW-1133">Transmembrane helix</keyword>
<protein>
    <submittedName>
        <fullName evidence="2">Uncharacterized protein</fullName>
    </submittedName>
</protein>
<evidence type="ECO:0000313" key="2">
    <source>
        <dbReference type="EMBL" id="RWZ59627.1"/>
    </source>
</evidence>
<name>A0A3S3ZLE7_9MICO</name>
<reference evidence="2 3" key="1">
    <citation type="submission" date="2018-12" db="EMBL/GenBank/DDBJ databases">
        <authorList>
            <person name="Li F."/>
        </authorList>
    </citation>
    <scope>NUCLEOTIDE SEQUENCE [LARGE SCALE GENOMIC DNA]</scope>
    <source>
        <strain evidence="2 3">8H24J-4-2</strain>
    </source>
</reference>
<dbReference type="Proteomes" id="UP000288603">
    <property type="component" value="Unassembled WGS sequence"/>
</dbReference>
<dbReference type="RefSeq" id="WP_128499451.1">
    <property type="nucleotide sequence ID" value="NZ_RZNC01000004.1"/>
</dbReference>
<organism evidence="2 3">
    <name type="scientific">Labedella populi</name>
    <dbReference type="NCBI Taxonomy" id="2498850"/>
    <lineage>
        <taxon>Bacteria</taxon>
        <taxon>Bacillati</taxon>
        <taxon>Actinomycetota</taxon>
        <taxon>Actinomycetes</taxon>
        <taxon>Micrococcales</taxon>
        <taxon>Microbacteriaceae</taxon>
        <taxon>Labedella</taxon>
    </lineage>
</organism>